<feature type="domain" description="SusD-like N-terminal" evidence="6">
    <location>
        <begin position="85"/>
        <end position="205"/>
    </location>
</feature>
<comment type="caution">
    <text evidence="7">The sequence shown here is derived from an EMBL/GenBank/DDBJ whole genome shotgun (WGS) entry which is preliminary data.</text>
</comment>
<dbReference type="AlphaFoldDB" id="J9G892"/>
<name>J9G892_9ZZZZ</name>
<proteinExistence type="predicted"/>
<dbReference type="EMBL" id="AMCI01002145">
    <property type="protein sequence ID" value="EJX03472.1"/>
    <property type="molecule type" value="Genomic_DNA"/>
</dbReference>
<gene>
    <name evidence="7" type="ORF">EVA_08419</name>
</gene>
<keyword evidence="4" id="KW-0998">Cell outer membrane</keyword>
<feature type="domain" description="RagB/SusD" evidence="5">
    <location>
        <begin position="301"/>
        <end position="633"/>
    </location>
</feature>
<dbReference type="GO" id="GO:0009279">
    <property type="term" value="C:cell outer membrane"/>
    <property type="evidence" value="ECO:0007669"/>
    <property type="project" value="UniProtKB-SubCell"/>
</dbReference>
<reference evidence="7" key="1">
    <citation type="journal article" date="2012" name="PLoS ONE">
        <title>Gene sets for utilization of primary and secondary nutrition supplies in the distal gut of endangered iberian lynx.</title>
        <authorList>
            <person name="Alcaide M."/>
            <person name="Messina E."/>
            <person name="Richter M."/>
            <person name="Bargiela R."/>
            <person name="Peplies J."/>
            <person name="Huws S.A."/>
            <person name="Newbold C.J."/>
            <person name="Golyshin P.N."/>
            <person name="Simon M.A."/>
            <person name="Lopez G."/>
            <person name="Yakimov M.M."/>
            <person name="Ferrer M."/>
        </authorList>
    </citation>
    <scope>NUCLEOTIDE SEQUENCE</scope>
</reference>
<evidence type="ECO:0000256" key="4">
    <source>
        <dbReference type="ARBA" id="ARBA00023237"/>
    </source>
</evidence>
<keyword evidence="2" id="KW-0732">Signal</keyword>
<dbReference type="InterPro" id="IPR033985">
    <property type="entry name" value="SusD-like_N"/>
</dbReference>
<dbReference type="InterPro" id="IPR012944">
    <property type="entry name" value="SusD_RagB_dom"/>
</dbReference>
<dbReference type="Pfam" id="PF07980">
    <property type="entry name" value="SusD_RagB"/>
    <property type="match status" value="1"/>
</dbReference>
<comment type="subcellular location">
    <subcellularLocation>
        <location evidence="1">Cell outer membrane</location>
    </subcellularLocation>
</comment>
<dbReference type="Gene3D" id="1.25.40.390">
    <property type="match status" value="1"/>
</dbReference>
<protein>
    <submittedName>
        <fullName evidence="7">RagB/SusD domain protein</fullName>
    </submittedName>
</protein>
<evidence type="ECO:0000259" key="5">
    <source>
        <dbReference type="Pfam" id="PF07980"/>
    </source>
</evidence>
<evidence type="ECO:0000259" key="6">
    <source>
        <dbReference type="Pfam" id="PF14322"/>
    </source>
</evidence>
<dbReference type="Pfam" id="PF14322">
    <property type="entry name" value="SusD-like_3"/>
    <property type="match status" value="1"/>
</dbReference>
<evidence type="ECO:0000256" key="3">
    <source>
        <dbReference type="ARBA" id="ARBA00023136"/>
    </source>
</evidence>
<sequence>MLAAAAPTMTSCDFLDIVPDERATEDDAYKDYNAARGFLYSCYGFMPNPLNGSGGLDLFTGDEVVSPWEHETFANFPKGTFTPANPVISYWNTLYGGIRQSYILKNNLHRVPDMRGEENEFQAELDFLIAYYHMLLFRCYGPVIIVENEPDITVDPSQYLGRSSLDATVQFIVRKFDDAINSGALPARREGESTGRATSVAAKALKAYTLMYYASPLLNGNAKLAGELKNVDGSEMVSATYDPNRWVEAKKAYKEAIDAAEAAGHELFTKVNPLLMQNKYPKNETLRTLRMLNSTKVVYNPEIIWAKAGNEGAYSVQYKSTPYVSNVAWGGLSPTLTMVRRFYTKNGLPYNVDPANQGKSEFEVVNLTEDNATVEFANASDAMIAMPNKQTPRMNLDREPRYYAWVAFHNGLYELRNNGGYTDNNGFAIPEEYKEMRNNLVVTEFTKKGNSGRNGRPSDYSPAGFLNKKAVHPDNQVRSNGLNINERGWSMIRLGELYLSYAECCAEAGDDAEAKKYLNKVRERAGIPSVEQSWAMVGKNPTGKDLVEIIRQERQIELYLENHNFWDMRRWLIADQYFSKKPHGMNIEAENVQDFSQDVEINFQRQFLDAHWLLPIPASDINNNHNVVQNPGY</sequence>
<keyword evidence="3" id="KW-0472">Membrane</keyword>
<dbReference type="InterPro" id="IPR011990">
    <property type="entry name" value="TPR-like_helical_dom_sf"/>
</dbReference>
<evidence type="ECO:0000256" key="1">
    <source>
        <dbReference type="ARBA" id="ARBA00004442"/>
    </source>
</evidence>
<organism evidence="7">
    <name type="scientific">gut metagenome</name>
    <dbReference type="NCBI Taxonomy" id="749906"/>
    <lineage>
        <taxon>unclassified sequences</taxon>
        <taxon>metagenomes</taxon>
        <taxon>organismal metagenomes</taxon>
    </lineage>
</organism>
<dbReference type="SUPFAM" id="SSF48452">
    <property type="entry name" value="TPR-like"/>
    <property type="match status" value="1"/>
</dbReference>
<accession>J9G892</accession>
<evidence type="ECO:0000256" key="2">
    <source>
        <dbReference type="ARBA" id="ARBA00022729"/>
    </source>
</evidence>
<evidence type="ECO:0000313" key="7">
    <source>
        <dbReference type="EMBL" id="EJX03472.1"/>
    </source>
</evidence>